<dbReference type="CDD" id="cd03257">
    <property type="entry name" value="ABC_NikE_OppD_transporters"/>
    <property type="match status" value="2"/>
</dbReference>
<dbReference type="PROSITE" id="PS50893">
    <property type="entry name" value="ABC_TRANSPORTER_2"/>
    <property type="match status" value="2"/>
</dbReference>
<dbReference type="InterPro" id="IPR050319">
    <property type="entry name" value="ABC_transp_ATP-bind"/>
</dbReference>
<dbReference type="GO" id="GO:0015833">
    <property type="term" value="P:peptide transport"/>
    <property type="evidence" value="ECO:0007669"/>
    <property type="project" value="InterPro"/>
</dbReference>
<dbReference type="Gene3D" id="3.40.50.300">
    <property type="entry name" value="P-loop containing nucleotide triphosphate hydrolases"/>
    <property type="match status" value="2"/>
</dbReference>
<dbReference type="InterPro" id="IPR003439">
    <property type="entry name" value="ABC_transporter-like_ATP-bd"/>
</dbReference>
<dbReference type="SUPFAM" id="SSF52540">
    <property type="entry name" value="P-loop containing nucleoside triphosphate hydrolases"/>
    <property type="match status" value="2"/>
</dbReference>
<dbReference type="InterPro" id="IPR017871">
    <property type="entry name" value="ABC_transporter-like_CS"/>
</dbReference>
<name>A0A072R5V4_BARBA</name>
<dbReference type="RefSeq" id="WP_041848882.1">
    <property type="nucleotide sequence ID" value="NZ_KL503802.1"/>
</dbReference>
<dbReference type="InterPro" id="IPR027417">
    <property type="entry name" value="P-loop_NTPase"/>
</dbReference>
<dbReference type="PANTHER" id="PTHR43776">
    <property type="entry name" value="TRANSPORT ATP-BINDING PROTEIN"/>
    <property type="match status" value="1"/>
</dbReference>
<feature type="domain" description="ABC transporter" evidence="6">
    <location>
        <begin position="7"/>
        <end position="256"/>
    </location>
</feature>
<dbReference type="GO" id="GO:0005524">
    <property type="term" value="F:ATP binding"/>
    <property type="evidence" value="ECO:0007669"/>
    <property type="project" value="UniProtKB-KW"/>
</dbReference>
<evidence type="ECO:0000259" key="6">
    <source>
        <dbReference type="PROSITE" id="PS50893"/>
    </source>
</evidence>
<dbReference type="STRING" id="1293911.H710_00077"/>
<dbReference type="InterPro" id="IPR013563">
    <property type="entry name" value="Oligopep_ABC_C"/>
</dbReference>
<evidence type="ECO:0000256" key="3">
    <source>
        <dbReference type="ARBA" id="ARBA00022448"/>
    </source>
</evidence>
<evidence type="ECO:0000256" key="4">
    <source>
        <dbReference type="ARBA" id="ARBA00022741"/>
    </source>
</evidence>
<keyword evidence="4" id="KW-0547">Nucleotide-binding</keyword>
<dbReference type="Proteomes" id="UP000031740">
    <property type="component" value="Unassembled WGS sequence"/>
</dbReference>
<keyword evidence="5" id="KW-0067">ATP-binding</keyword>
<dbReference type="PROSITE" id="PS00211">
    <property type="entry name" value="ABC_TRANSPORTER_1"/>
    <property type="match status" value="2"/>
</dbReference>
<accession>A0A072R5V4</accession>
<comment type="subcellular location">
    <subcellularLocation>
        <location evidence="1">Cell inner membrane</location>
        <topology evidence="1">Peripheral membrane protein</topology>
    </subcellularLocation>
</comment>
<proteinExistence type="inferred from homology"/>
<evidence type="ECO:0000313" key="8">
    <source>
        <dbReference type="Proteomes" id="UP000031740"/>
    </source>
</evidence>
<keyword evidence="3" id="KW-0813">Transport</keyword>
<dbReference type="EMBL" id="ASIV01000001">
    <property type="protein sequence ID" value="KEG21130.1"/>
    <property type="molecule type" value="Genomic_DNA"/>
</dbReference>
<dbReference type="PATRIC" id="fig|1293911.3.peg.79"/>
<reference evidence="7 8" key="1">
    <citation type="submission" date="2013-04" db="EMBL/GenBank/DDBJ databases">
        <title>The Genome Sequence of Bartonella bacilliformis Ver097.</title>
        <authorList>
            <consortium name="The Broad Institute Genomics Platform"/>
            <consortium name="The Broad Institute Genome Sequencing Center for Infectious Disease"/>
            <person name="Feldgarden M."/>
            <person name="Kirby J."/>
            <person name="Birtles R."/>
            <person name="Dasch G."/>
            <person name="Hendrix L."/>
            <person name="Koehler J."/>
            <person name="Walker B."/>
            <person name="Young S.K."/>
            <person name="Zeng Q."/>
            <person name="Gargeya S."/>
            <person name="Fitzgerald M."/>
            <person name="Haas B."/>
            <person name="Abouelleil A."/>
            <person name="Allen A.W."/>
            <person name="Alvarado L."/>
            <person name="Arachchi H.M."/>
            <person name="Berlin A.M."/>
            <person name="Chapman S.B."/>
            <person name="Gainer-Dewar J."/>
            <person name="Goldberg J."/>
            <person name="Griggs A."/>
            <person name="Gujja S."/>
            <person name="Hansen M."/>
            <person name="Howarth C."/>
            <person name="Imamovic A."/>
            <person name="Ireland A."/>
            <person name="Larimer J."/>
            <person name="McCowan C."/>
            <person name="Murphy C."/>
            <person name="Pearson M."/>
            <person name="Poon T.W."/>
            <person name="Priest M."/>
            <person name="Roberts A."/>
            <person name="Saif S."/>
            <person name="Shea T."/>
            <person name="Sisk P."/>
            <person name="Sykes S."/>
            <person name="Wortman J."/>
            <person name="Nusbaum C."/>
            <person name="Birren B."/>
        </authorList>
    </citation>
    <scope>NUCLEOTIDE SEQUENCE [LARGE SCALE GENOMIC DNA]</scope>
    <source>
        <strain evidence="7 8">Ver097</strain>
    </source>
</reference>
<gene>
    <name evidence="7" type="ORF">H710_00077</name>
</gene>
<dbReference type="Pfam" id="PF08352">
    <property type="entry name" value="oligo_HPY"/>
    <property type="match status" value="1"/>
</dbReference>
<dbReference type="PANTHER" id="PTHR43776:SF7">
    <property type="entry name" value="D,D-DIPEPTIDE TRANSPORT ATP-BINDING PROTEIN DDPF-RELATED"/>
    <property type="match status" value="1"/>
</dbReference>
<organism evidence="7 8">
    <name type="scientific">Bartonella bacilliformis Ver097</name>
    <dbReference type="NCBI Taxonomy" id="1293911"/>
    <lineage>
        <taxon>Bacteria</taxon>
        <taxon>Pseudomonadati</taxon>
        <taxon>Pseudomonadota</taxon>
        <taxon>Alphaproteobacteria</taxon>
        <taxon>Hyphomicrobiales</taxon>
        <taxon>Bartonellaceae</taxon>
        <taxon>Bartonella</taxon>
    </lineage>
</organism>
<dbReference type="SMART" id="SM00382">
    <property type="entry name" value="AAA"/>
    <property type="match status" value="2"/>
</dbReference>
<dbReference type="NCBIfam" id="NF007739">
    <property type="entry name" value="PRK10419.1"/>
    <property type="match status" value="2"/>
</dbReference>
<dbReference type="NCBIfam" id="NF008453">
    <property type="entry name" value="PRK11308.1"/>
    <property type="match status" value="2"/>
</dbReference>
<dbReference type="InterPro" id="IPR003593">
    <property type="entry name" value="AAA+_ATPase"/>
</dbReference>
<dbReference type="Pfam" id="PF00005">
    <property type="entry name" value="ABC_tran"/>
    <property type="match status" value="2"/>
</dbReference>
<protein>
    <recommendedName>
        <fullName evidence="6">ABC transporter domain-containing protein</fullName>
    </recommendedName>
</protein>
<dbReference type="GO" id="GO:0005886">
    <property type="term" value="C:plasma membrane"/>
    <property type="evidence" value="ECO:0007669"/>
    <property type="project" value="UniProtKB-SubCell"/>
</dbReference>
<evidence type="ECO:0000256" key="5">
    <source>
        <dbReference type="ARBA" id="ARBA00022840"/>
    </source>
</evidence>
<dbReference type="GO" id="GO:0055085">
    <property type="term" value="P:transmembrane transport"/>
    <property type="evidence" value="ECO:0007669"/>
    <property type="project" value="UniProtKB-ARBA"/>
</dbReference>
<feature type="domain" description="ABC transporter" evidence="6">
    <location>
        <begin position="286"/>
        <end position="525"/>
    </location>
</feature>
<comment type="caution">
    <text evidence="7">The sequence shown here is derived from an EMBL/GenBank/DDBJ whole genome shotgun (WGS) entry which is preliminary data.</text>
</comment>
<dbReference type="AlphaFoldDB" id="A0A072R5V4"/>
<dbReference type="GO" id="GO:0016887">
    <property type="term" value="F:ATP hydrolysis activity"/>
    <property type="evidence" value="ECO:0007669"/>
    <property type="project" value="InterPro"/>
</dbReference>
<comment type="similarity">
    <text evidence="2">Belongs to the ABC transporter superfamily.</text>
</comment>
<sequence length="530" mass="59847">MTELLSVRNLSVAFGVAEEKKYIVQDISFNIKKGEIVALVGESGSGKSITAMSILQLLPFLKKLHQSGKILFNNQNLMGQREEDLRKVRGKDIAMIFQEPMVSLNPLHTVERQIGEVLEIHSYIFGEQLRARVVDLLTQVGIHEPQKRLSSFPHQLSGGQRQRVMIAMALANSPQLLIADEPTTALDVTVQAQILELLVELKKNCNMSMLFITHDLAIVRRFADRVYVMKEGKIVEDGPTNELFKNPQHPYTRQLLSAEPKGHSLQADEHAPILMQGKKIRVWFPIKKGLLRRTVDYVKAVQDVDITIRAGQTLGVVGESGSGKTTLGLALIRMLASEGHINFDGIDISKFTFKKMCPLRRHIQIVFQDPFGSLSPRMSVSEIIAEGLSIHEPKLSYFERNDRVVEALCEVDLDPSIRDRYPHEFSGGQRQRIALARAIILKPRFVMFDEPTSSLDMSAQAQIIDLLRRLQQKYCLGYLFISHDLKVVKTLAHEVVVMRHGKIVEYDFADRIFSCPQNSYTHNLMAAAFS</sequence>
<evidence type="ECO:0000256" key="1">
    <source>
        <dbReference type="ARBA" id="ARBA00004417"/>
    </source>
</evidence>
<evidence type="ECO:0000256" key="2">
    <source>
        <dbReference type="ARBA" id="ARBA00005417"/>
    </source>
</evidence>
<dbReference type="HOGENOM" id="CLU_000604_86_2_5"/>
<dbReference type="FunFam" id="3.40.50.300:FF:000016">
    <property type="entry name" value="Oligopeptide ABC transporter ATP-binding component"/>
    <property type="match status" value="1"/>
</dbReference>
<evidence type="ECO:0000313" key="7">
    <source>
        <dbReference type="EMBL" id="KEG21130.1"/>
    </source>
</evidence>